<name>A0A2G2UVL5_CAPBA</name>
<reference evidence="2" key="2">
    <citation type="journal article" date="2017" name="J. Anim. Genet.">
        <title>Multiple reference genome sequences of hot pepper reveal the massive evolution of plant disease resistance genes by retroduplication.</title>
        <authorList>
            <person name="Kim S."/>
            <person name="Park J."/>
            <person name="Yeom S.-I."/>
            <person name="Kim Y.-M."/>
            <person name="Seo E."/>
            <person name="Kim K.-T."/>
            <person name="Kim M.-S."/>
            <person name="Lee J.M."/>
            <person name="Cheong K."/>
            <person name="Shin H.-S."/>
            <person name="Kim S.-B."/>
            <person name="Han K."/>
            <person name="Lee J."/>
            <person name="Park M."/>
            <person name="Lee H.-A."/>
            <person name="Lee H.-Y."/>
            <person name="Lee Y."/>
            <person name="Oh S."/>
            <person name="Lee J.H."/>
            <person name="Choi E."/>
            <person name="Choi E."/>
            <person name="Lee S.E."/>
            <person name="Jeon J."/>
            <person name="Kim H."/>
            <person name="Choi G."/>
            <person name="Song H."/>
            <person name="Lee J."/>
            <person name="Lee S.-C."/>
            <person name="Kwon J.-K."/>
            <person name="Lee H.-Y."/>
            <person name="Koo N."/>
            <person name="Hong Y."/>
            <person name="Kim R.W."/>
            <person name="Kang W.-H."/>
            <person name="Huh J.H."/>
            <person name="Kang B.-C."/>
            <person name="Yang T.-J."/>
            <person name="Lee Y.-H."/>
            <person name="Bennetzen J.L."/>
            <person name="Choi D."/>
        </authorList>
    </citation>
    <scope>NUCLEOTIDE SEQUENCE [LARGE SCALE GENOMIC DNA]</scope>
    <source>
        <strain evidence="2">cv. PBC81</strain>
    </source>
</reference>
<reference evidence="1 2" key="1">
    <citation type="journal article" date="2017" name="Genome Biol.">
        <title>New reference genome sequences of hot pepper reveal the massive evolution of plant disease-resistance genes by retroduplication.</title>
        <authorList>
            <person name="Kim S."/>
            <person name="Park J."/>
            <person name="Yeom S.I."/>
            <person name="Kim Y.M."/>
            <person name="Seo E."/>
            <person name="Kim K.T."/>
            <person name="Kim M.S."/>
            <person name="Lee J.M."/>
            <person name="Cheong K."/>
            <person name="Shin H.S."/>
            <person name="Kim S.B."/>
            <person name="Han K."/>
            <person name="Lee J."/>
            <person name="Park M."/>
            <person name="Lee H.A."/>
            <person name="Lee H.Y."/>
            <person name="Lee Y."/>
            <person name="Oh S."/>
            <person name="Lee J.H."/>
            <person name="Choi E."/>
            <person name="Choi E."/>
            <person name="Lee S.E."/>
            <person name="Jeon J."/>
            <person name="Kim H."/>
            <person name="Choi G."/>
            <person name="Song H."/>
            <person name="Lee J."/>
            <person name="Lee S.C."/>
            <person name="Kwon J.K."/>
            <person name="Lee H.Y."/>
            <person name="Koo N."/>
            <person name="Hong Y."/>
            <person name="Kim R.W."/>
            <person name="Kang W.H."/>
            <person name="Huh J.H."/>
            <person name="Kang B.C."/>
            <person name="Yang T.J."/>
            <person name="Lee Y.H."/>
            <person name="Bennetzen J.L."/>
            <person name="Choi D."/>
        </authorList>
    </citation>
    <scope>NUCLEOTIDE SEQUENCE [LARGE SCALE GENOMIC DNA]</scope>
    <source>
        <strain evidence="2">cv. PBC81</strain>
    </source>
</reference>
<gene>
    <name evidence="1" type="ORF">CQW23_35594</name>
</gene>
<dbReference type="EMBL" id="MLFT02007071">
    <property type="protein sequence ID" value="PHT24728.1"/>
    <property type="molecule type" value="Genomic_DNA"/>
</dbReference>
<protein>
    <submittedName>
        <fullName evidence="1">Uncharacterized protein</fullName>
    </submittedName>
</protein>
<dbReference type="Proteomes" id="UP000224567">
    <property type="component" value="Unassembled WGS sequence"/>
</dbReference>
<evidence type="ECO:0000313" key="2">
    <source>
        <dbReference type="Proteomes" id="UP000224567"/>
    </source>
</evidence>
<dbReference type="AlphaFoldDB" id="A0A2G2UVL5"/>
<proteinExistence type="predicted"/>
<evidence type="ECO:0000313" key="1">
    <source>
        <dbReference type="EMBL" id="PHT24728.1"/>
    </source>
</evidence>
<organism evidence="1 2">
    <name type="scientific">Capsicum baccatum</name>
    <name type="common">Peruvian pepper</name>
    <dbReference type="NCBI Taxonomy" id="33114"/>
    <lineage>
        <taxon>Eukaryota</taxon>
        <taxon>Viridiplantae</taxon>
        <taxon>Streptophyta</taxon>
        <taxon>Embryophyta</taxon>
        <taxon>Tracheophyta</taxon>
        <taxon>Spermatophyta</taxon>
        <taxon>Magnoliopsida</taxon>
        <taxon>eudicotyledons</taxon>
        <taxon>Gunneridae</taxon>
        <taxon>Pentapetalae</taxon>
        <taxon>asterids</taxon>
        <taxon>lamiids</taxon>
        <taxon>Solanales</taxon>
        <taxon>Solanaceae</taxon>
        <taxon>Solanoideae</taxon>
        <taxon>Capsiceae</taxon>
        <taxon>Capsicum</taxon>
    </lineage>
</organism>
<dbReference type="PANTHER" id="PTHR31260">
    <property type="entry name" value="CYSTATIN/MONELLIN SUPERFAMILY PROTEIN"/>
    <property type="match status" value="1"/>
</dbReference>
<dbReference type="PANTHER" id="PTHR31260:SF61">
    <property type="entry name" value="MULTICYSTATIN-LIKE ISOFORM X1"/>
    <property type="match status" value="1"/>
</dbReference>
<keyword evidence="2" id="KW-1185">Reference proteome</keyword>
<accession>A0A2G2UVL5</accession>
<comment type="caution">
    <text evidence="1">The sequence shown here is derived from an EMBL/GenBank/DDBJ whole genome shotgun (WGS) entry which is preliminary data.</text>
</comment>
<dbReference type="Gene3D" id="3.10.450.10">
    <property type="match status" value="1"/>
</dbReference>
<dbReference type="OrthoDB" id="1625419at2759"/>
<sequence length="188" mass="21465">MADKGKRKFEEETGVNTERNVVDDYDSDHEMYVGKSRMSRENRNAYWRQVDESQGFDITLDLDLGASIVAPIVPIRHNKNGPTYSEISRLAIATYNSENNTRYEFVENLTVTASLAAGYWCRNTFLARDSDAPNNVKTFQALGFWGICGERDIRFCRLKKTSSGQGKPFNTFVTYVIRCLYMPPVYAP</sequence>
<dbReference type="InterPro" id="IPR006462">
    <property type="entry name" value="MS5"/>
</dbReference>